<dbReference type="STRING" id="498211.CJA_3258"/>
<keyword evidence="4" id="KW-1185">Reference proteome</keyword>
<organism evidence="3 4">
    <name type="scientific">Cellvibrio japonicus (strain Ueda107)</name>
    <name type="common">Pseudomonas fluorescens subsp. cellulosa</name>
    <dbReference type="NCBI Taxonomy" id="498211"/>
    <lineage>
        <taxon>Bacteria</taxon>
        <taxon>Pseudomonadati</taxon>
        <taxon>Pseudomonadota</taxon>
        <taxon>Gammaproteobacteria</taxon>
        <taxon>Cellvibrionales</taxon>
        <taxon>Cellvibrionaceae</taxon>
        <taxon>Cellvibrio</taxon>
    </lineage>
</organism>
<protein>
    <recommendedName>
        <fullName evidence="2">Cupin type-2 domain-containing protein</fullName>
    </recommendedName>
</protein>
<accession>B3PEF6</accession>
<dbReference type="Gene3D" id="2.60.120.10">
    <property type="entry name" value="Jelly Rolls"/>
    <property type="match status" value="1"/>
</dbReference>
<dbReference type="EMBL" id="CP000934">
    <property type="protein sequence ID" value="ACE83277.1"/>
    <property type="molecule type" value="Genomic_DNA"/>
</dbReference>
<dbReference type="AlphaFoldDB" id="B3PEF6"/>
<feature type="domain" description="Cupin type-2" evidence="2">
    <location>
        <begin position="34"/>
        <end position="101"/>
    </location>
</feature>
<name>B3PEF6_CELJU</name>
<dbReference type="Proteomes" id="UP000001036">
    <property type="component" value="Chromosome"/>
</dbReference>
<sequence length="110" mass="12535">MTPEEGCHEGIGRIQVYRAFDRKQQIEQVDHIDFVVVPPGATIGRHRHGNNTEWYIIMAGQGEMIFQGEHIQVAPWDVLVNPPYGEHALINNSSRDIHLVVFQHSERVGL</sequence>
<dbReference type="Pfam" id="PF07883">
    <property type="entry name" value="Cupin_2"/>
    <property type="match status" value="1"/>
</dbReference>
<dbReference type="eggNOG" id="COG0662">
    <property type="taxonomic scope" value="Bacteria"/>
</dbReference>
<dbReference type="KEGG" id="cja:CJA_3258"/>
<dbReference type="SUPFAM" id="SSF51182">
    <property type="entry name" value="RmlC-like cupins"/>
    <property type="match status" value="1"/>
</dbReference>
<dbReference type="InterPro" id="IPR013096">
    <property type="entry name" value="Cupin_2"/>
</dbReference>
<dbReference type="InterPro" id="IPR011051">
    <property type="entry name" value="RmlC_Cupin_sf"/>
</dbReference>
<dbReference type="HOGENOM" id="CLU_116722_3_0_6"/>
<evidence type="ECO:0000256" key="1">
    <source>
        <dbReference type="ARBA" id="ARBA00022723"/>
    </source>
</evidence>
<evidence type="ECO:0000259" key="2">
    <source>
        <dbReference type="Pfam" id="PF07883"/>
    </source>
</evidence>
<proteinExistence type="predicted"/>
<evidence type="ECO:0000313" key="4">
    <source>
        <dbReference type="Proteomes" id="UP000001036"/>
    </source>
</evidence>
<dbReference type="PANTHER" id="PTHR35848:SF6">
    <property type="entry name" value="CUPIN TYPE-2 DOMAIN-CONTAINING PROTEIN"/>
    <property type="match status" value="1"/>
</dbReference>
<dbReference type="GO" id="GO:0046872">
    <property type="term" value="F:metal ion binding"/>
    <property type="evidence" value="ECO:0007669"/>
    <property type="project" value="UniProtKB-KW"/>
</dbReference>
<dbReference type="RefSeq" id="WP_012488834.1">
    <property type="nucleotide sequence ID" value="NC_010995.1"/>
</dbReference>
<dbReference type="PANTHER" id="PTHR35848">
    <property type="entry name" value="OXALATE-BINDING PROTEIN"/>
    <property type="match status" value="1"/>
</dbReference>
<dbReference type="InterPro" id="IPR014710">
    <property type="entry name" value="RmlC-like_jellyroll"/>
</dbReference>
<reference evidence="3 4" key="1">
    <citation type="journal article" date="2008" name="J. Bacteriol.">
        <title>Insights into plant cell wall degradation from the genome sequence of the soil bacterium Cellvibrio japonicus.</title>
        <authorList>
            <person name="Deboy R.T."/>
            <person name="Mongodin E.F."/>
            <person name="Fouts D.E."/>
            <person name="Tailford L.E."/>
            <person name="Khouri H."/>
            <person name="Emerson J.B."/>
            <person name="Mohamoud Y."/>
            <person name="Watkins K."/>
            <person name="Henrissat B."/>
            <person name="Gilbert H.J."/>
            <person name="Nelson K.E."/>
        </authorList>
    </citation>
    <scope>NUCLEOTIDE SEQUENCE [LARGE SCALE GENOMIC DNA]</scope>
    <source>
        <strain evidence="3 4">Ueda107</strain>
    </source>
</reference>
<gene>
    <name evidence="3" type="ordered locus">CJA_3258</name>
</gene>
<keyword evidence="1" id="KW-0479">Metal-binding</keyword>
<dbReference type="InterPro" id="IPR051610">
    <property type="entry name" value="GPI/OXD"/>
</dbReference>
<evidence type="ECO:0000313" key="3">
    <source>
        <dbReference type="EMBL" id="ACE83277.1"/>
    </source>
</evidence>